<keyword evidence="2" id="KW-1185">Reference proteome</keyword>
<proteinExistence type="predicted"/>
<dbReference type="OrthoDB" id="63811at2157"/>
<evidence type="ECO:0000313" key="1">
    <source>
        <dbReference type="EMBL" id="ADG12708.1"/>
    </source>
</evidence>
<dbReference type="RefSeq" id="WP_013099454.1">
    <property type="nucleotide sequence ID" value="NC_014122.1"/>
</dbReference>
<protein>
    <submittedName>
        <fullName evidence="1">Uncharacterized protein</fullName>
    </submittedName>
</protein>
<dbReference type="EMBL" id="CP002009">
    <property type="protein sequence ID" value="ADG12708.1"/>
    <property type="molecule type" value="Genomic_DNA"/>
</dbReference>
<dbReference type="HOGENOM" id="CLU_2271062_0_0_2"/>
<gene>
    <name evidence="1" type="ordered locus">Metin_0036</name>
</gene>
<dbReference type="STRING" id="573063.Metin_0036"/>
<reference evidence="1" key="1">
    <citation type="submission" date="2010-04" db="EMBL/GenBank/DDBJ databases">
        <title>Complete sequence of Methanocaldococcus infernus ME.</title>
        <authorList>
            <consortium name="US DOE Joint Genome Institute"/>
            <person name="Lucas S."/>
            <person name="Copeland A."/>
            <person name="Lapidus A."/>
            <person name="Cheng J.-F."/>
            <person name="Bruce D."/>
            <person name="Goodwin L."/>
            <person name="Pitluck S."/>
            <person name="Munk A.C."/>
            <person name="Detter J.C."/>
            <person name="Han C."/>
            <person name="Tapia R."/>
            <person name="Land M."/>
            <person name="Hauser L."/>
            <person name="Kyrpides N."/>
            <person name="Mikhailova N."/>
            <person name="Sieprawska-Lupa M."/>
            <person name="Whitman W.B."/>
            <person name="Woyke T."/>
        </authorList>
    </citation>
    <scope>NUCLEOTIDE SEQUENCE [LARGE SCALE GENOMIC DNA]</scope>
    <source>
        <strain evidence="1">ME</strain>
    </source>
</reference>
<name>D5VU96_METIM</name>
<dbReference type="GeneID" id="9131035"/>
<dbReference type="eggNOG" id="arCOG09570">
    <property type="taxonomic scope" value="Archaea"/>
</dbReference>
<sequence length="108" mass="12671">MIVEFKKYDEYGNIVEGDNFHCIVFYIKKKEIPHENAILFEAVKVENIPGIVARYLIDEIESGYGKPEEVKDVEELKKYGVPDDIIDTIKETLRKYGINWLFKVREAE</sequence>
<organism evidence="1 2">
    <name type="scientific">Methanocaldococcus infernus (strain DSM 11812 / JCM 15783 / ME)</name>
    <dbReference type="NCBI Taxonomy" id="573063"/>
    <lineage>
        <taxon>Archaea</taxon>
        <taxon>Methanobacteriati</taxon>
        <taxon>Methanobacteriota</taxon>
        <taxon>Methanomada group</taxon>
        <taxon>Methanococci</taxon>
        <taxon>Methanococcales</taxon>
        <taxon>Methanocaldococcaceae</taxon>
        <taxon>Methanocaldococcus</taxon>
    </lineage>
</organism>
<dbReference type="KEGG" id="mif:Metin_0036"/>
<dbReference type="Proteomes" id="UP000002061">
    <property type="component" value="Chromosome"/>
</dbReference>
<accession>D5VU96</accession>
<evidence type="ECO:0000313" key="2">
    <source>
        <dbReference type="Proteomes" id="UP000002061"/>
    </source>
</evidence>
<dbReference type="AlphaFoldDB" id="D5VU96"/>